<organism evidence="2 3">
    <name type="scientific">Perkinsus olseni</name>
    <name type="common">Perkinsus atlanticus</name>
    <dbReference type="NCBI Taxonomy" id="32597"/>
    <lineage>
        <taxon>Eukaryota</taxon>
        <taxon>Sar</taxon>
        <taxon>Alveolata</taxon>
        <taxon>Perkinsozoa</taxon>
        <taxon>Perkinsea</taxon>
        <taxon>Perkinsida</taxon>
        <taxon>Perkinsidae</taxon>
        <taxon>Perkinsus</taxon>
    </lineage>
</organism>
<dbReference type="Proteomes" id="UP000553632">
    <property type="component" value="Unassembled WGS sequence"/>
</dbReference>
<evidence type="ECO:0000313" key="3">
    <source>
        <dbReference type="Proteomes" id="UP000553632"/>
    </source>
</evidence>
<proteinExistence type="predicted"/>
<gene>
    <name evidence="2" type="ORF">FOZ63_009015</name>
</gene>
<keyword evidence="1" id="KW-0812">Transmembrane</keyword>
<keyword evidence="3" id="KW-1185">Reference proteome</keyword>
<reference evidence="2 3" key="1">
    <citation type="submission" date="2020-04" db="EMBL/GenBank/DDBJ databases">
        <title>Perkinsus olseni comparative genomics.</title>
        <authorList>
            <person name="Bogema D.R."/>
        </authorList>
    </citation>
    <scope>NUCLEOTIDE SEQUENCE [LARGE SCALE GENOMIC DNA]</scope>
    <source>
        <strain evidence="2 3">ATCC PRA-207</strain>
    </source>
</reference>
<protein>
    <submittedName>
        <fullName evidence="2">Uncharacterized protein</fullName>
    </submittedName>
</protein>
<evidence type="ECO:0000313" key="2">
    <source>
        <dbReference type="EMBL" id="KAF4758537.1"/>
    </source>
</evidence>
<accession>A0A7J6UMW0</accession>
<dbReference type="EMBL" id="JABANO010001305">
    <property type="protein sequence ID" value="KAF4758537.1"/>
    <property type="molecule type" value="Genomic_DNA"/>
</dbReference>
<sequence length="156" mass="17376">MSEEIISTDGGYQIVPVVGADAGGIIMISGKRRKRDTRWGPRKHIKLGKRNHSHGKAVVMASEVADEALLISARFAISVRYREEDAIGVLRHLSTVEDKPYKPLPLVDIPCGLGWKQVDQLMKEIRLEDLDNKLRAEPIRLELGDPDIRPPSPPPT</sequence>
<name>A0A7J6UMW0_PEROL</name>
<feature type="transmembrane region" description="Helical" evidence="1">
    <location>
        <begin position="12"/>
        <end position="30"/>
    </location>
</feature>
<evidence type="ECO:0000256" key="1">
    <source>
        <dbReference type="SAM" id="Phobius"/>
    </source>
</evidence>
<keyword evidence="1" id="KW-1133">Transmembrane helix</keyword>
<feature type="non-terminal residue" evidence="2">
    <location>
        <position position="156"/>
    </location>
</feature>
<keyword evidence="1" id="KW-0472">Membrane</keyword>
<dbReference type="AlphaFoldDB" id="A0A7J6UMW0"/>
<comment type="caution">
    <text evidence="2">The sequence shown here is derived from an EMBL/GenBank/DDBJ whole genome shotgun (WGS) entry which is preliminary data.</text>
</comment>